<evidence type="ECO:0000313" key="12">
    <source>
        <dbReference type="Proteomes" id="UP001153069"/>
    </source>
</evidence>
<evidence type="ECO:0000256" key="6">
    <source>
        <dbReference type="ARBA" id="ARBA00023049"/>
    </source>
</evidence>
<dbReference type="PANTHER" id="PTHR10942:SF0">
    <property type="entry name" value="LEISHMANOLYSIN-LIKE PEPTIDASE"/>
    <property type="match status" value="1"/>
</dbReference>
<dbReference type="Proteomes" id="UP001153069">
    <property type="component" value="Unassembled WGS sequence"/>
</dbReference>
<comment type="caution">
    <text evidence="11">The sequence shown here is derived from an EMBL/GenBank/DDBJ whole genome shotgun (WGS) entry which is preliminary data.</text>
</comment>
<organism evidence="11 12">
    <name type="scientific">Seminavis robusta</name>
    <dbReference type="NCBI Taxonomy" id="568900"/>
    <lineage>
        <taxon>Eukaryota</taxon>
        <taxon>Sar</taxon>
        <taxon>Stramenopiles</taxon>
        <taxon>Ochrophyta</taxon>
        <taxon>Bacillariophyta</taxon>
        <taxon>Bacillariophyceae</taxon>
        <taxon>Bacillariophycidae</taxon>
        <taxon>Naviculales</taxon>
        <taxon>Naviculaceae</taxon>
        <taxon>Seminavis</taxon>
    </lineage>
</organism>
<feature type="signal peptide" evidence="10">
    <location>
        <begin position="1"/>
        <end position="27"/>
    </location>
</feature>
<evidence type="ECO:0000256" key="1">
    <source>
        <dbReference type="ARBA" id="ARBA00005860"/>
    </source>
</evidence>
<evidence type="ECO:0000256" key="3">
    <source>
        <dbReference type="ARBA" id="ARBA00022723"/>
    </source>
</evidence>
<keyword evidence="6 8" id="KW-0482">Metalloprotease</keyword>
<dbReference type="Gene3D" id="3.90.132.10">
    <property type="entry name" value="Leishmanolysin , domain 2"/>
    <property type="match status" value="1"/>
</dbReference>
<dbReference type="InterPro" id="IPR001577">
    <property type="entry name" value="Peptidase_M8"/>
</dbReference>
<evidence type="ECO:0000256" key="5">
    <source>
        <dbReference type="ARBA" id="ARBA00022833"/>
    </source>
</evidence>
<accession>A0A9N8H243</accession>
<keyword evidence="4" id="KW-0378">Hydrolase</keyword>
<dbReference type="PANTHER" id="PTHR10942">
    <property type="entry name" value="LEISHMANOLYSIN-LIKE PEPTIDASE"/>
    <property type="match status" value="1"/>
</dbReference>
<dbReference type="GO" id="GO:0046872">
    <property type="term" value="F:metal ion binding"/>
    <property type="evidence" value="ECO:0007669"/>
    <property type="project" value="UniProtKB-KW"/>
</dbReference>
<name>A0A9N8H243_9STRA</name>
<feature type="binding site" evidence="8">
    <location>
        <position position="356"/>
    </location>
    <ligand>
        <name>Zn(2+)</name>
        <dbReference type="ChEBI" id="CHEBI:29105"/>
        <note>catalytic</note>
    </ligand>
</feature>
<keyword evidence="2" id="KW-0645">Protease</keyword>
<dbReference type="GO" id="GO:0006508">
    <property type="term" value="P:proteolysis"/>
    <property type="evidence" value="ECO:0007669"/>
    <property type="project" value="UniProtKB-KW"/>
</dbReference>
<dbReference type="SUPFAM" id="SSF55486">
    <property type="entry name" value="Metalloproteases ('zincins'), catalytic domain"/>
    <property type="match status" value="1"/>
</dbReference>
<gene>
    <name evidence="11" type="ORF">SEMRO_29_G019090.1</name>
</gene>
<evidence type="ECO:0000256" key="9">
    <source>
        <dbReference type="SAM" id="MobiDB-lite"/>
    </source>
</evidence>
<evidence type="ECO:0000256" key="8">
    <source>
        <dbReference type="PIRSR" id="PIRSR601577-2"/>
    </source>
</evidence>
<dbReference type="Pfam" id="PF01457">
    <property type="entry name" value="Peptidase_M8"/>
    <property type="match status" value="1"/>
</dbReference>
<evidence type="ECO:0000313" key="11">
    <source>
        <dbReference type="EMBL" id="CAB9497966.1"/>
    </source>
</evidence>
<evidence type="ECO:0000256" key="10">
    <source>
        <dbReference type="SAM" id="SignalP"/>
    </source>
</evidence>
<protein>
    <submittedName>
        <fullName evidence="11">Leishmanolysin-like peptidase</fullName>
    </submittedName>
</protein>
<sequence length="814" mass="91263">MASSLRICITLPRVFLLVSLPWLPAQASLDAHQRQSVPSQAHHTPDEKVTGTRRGRRSRNEQEDVLLPMGSFWDMVAGTPIGRMEVEYNGRHPHERYLQPSPSKYGLRPNQHGDNSDSERDNVEDVYSLREDVLQGHLQFDDDFVRDSVLYEDSFESLFEENNNQSSTSTKKEFRNLRIHFITSPLEQRRGESTYIDQQLDEIIDEALPKAAETWAQHLMVYPVAGPISVSPSSCFGSFESTLEPTEVSGADIVIIVSAYSQLQSPDGGAVPVCQPRALALGAACTLDQHDRPIIGFINMCLRQPPTAEPSDLDELVSLAFQQAHGIRQQPVKLEEDGTVLLKDHERVNPHAILVHELSHTLGFDSYLFKFFRNPTTGEPLTPRPFQATTVLCPNGRKEDIHGLPSSQVLQMGHSDSGDSYFFVVTPHVAQVVKNHFNCNSTIGARLENYEASCVGSHWDERLFLTDVMSPALTWRNTMVTPLTLALMEDTGWYQVNYQNASVPTFGLGAGCEFMNGACIVDGRVPAYAKDYFCDRPIRLRDDTDKFEMAEESEQNIRCDPTHQFWAMCDLFDVSSFPDSLDVTFPGHQASSYFHNNNFAVTFPQADYCPIAHEFLGVDCTSEDHGEIMLRSGQNVAYAGEESGPSSRCINAFSDVYTQRNRRVFRPACMHVECDLERRRVLLGTGEFQQVCDHDGQVLKIPTAEEEFLECPRLASVCPQMFCPASCSGRGLCDYNAQPYPQCRCVDPEDTSDGCYGADDSTPQDVTRQSKEGEVALFLEDLGEGDIEHRHYSGAAKCILHVWWLPVFMLLALL</sequence>
<dbReference type="AlphaFoldDB" id="A0A9N8H243"/>
<dbReference type="GO" id="GO:0007155">
    <property type="term" value="P:cell adhesion"/>
    <property type="evidence" value="ECO:0007669"/>
    <property type="project" value="InterPro"/>
</dbReference>
<comment type="cofactor">
    <cofactor evidence="8">
        <name>Zn(2+)</name>
        <dbReference type="ChEBI" id="CHEBI:29105"/>
    </cofactor>
    <text evidence="8">Binds 1 zinc ion per subunit.</text>
</comment>
<keyword evidence="5 8" id="KW-0862">Zinc</keyword>
<dbReference type="GO" id="GO:0004222">
    <property type="term" value="F:metalloendopeptidase activity"/>
    <property type="evidence" value="ECO:0007669"/>
    <property type="project" value="InterPro"/>
</dbReference>
<evidence type="ECO:0000256" key="2">
    <source>
        <dbReference type="ARBA" id="ARBA00022670"/>
    </source>
</evidence>
<feature type="region of interest" description="Disordered" evidence="9">
    <location>
        <begin position="93"/>
        <end position="121"/>
    </location>
</feature>
<feature type="region of interest" description="Disordered" evidence="9">
    <location>
        <begin position="33"/>
        <end position="61"/>
    </location>
</feature>
<dbReference type="OrthoDB" id="527990at2759"/>
<evidence type="ECO:0000256" key="4">
    <source>
        <dbReference type="ARBA" id="ARBA00022801"/>
    </source>
</evidence>
<dbReference type="Gene3D" id="3.10.170.20">
    <property type="match status" value="1"/>
</dbReference>
<keyword evidence="10" id="KW-0732">Signal</keyword>
<dbReference type="GO" id="GO:0005737">
    <property type="term" value="C:cytoplasm"/>
    <property type="evidence" value="ECO:0007669"/>
    <property type="project" value="TreeGrafter"/>
</dbReference>
<reference evidence="11" key="1">
    <citation type="submission" date="2020-06" db="EMBL/GenBank/DDBJ databases">
        <authorList>
            <consortium name="Plant Systems Biology data submission"/>
        </authorList>
    </citation>
    <scope>NUCLEOTIDE SEQUENCE</scope>
    <source>
        <strain evidence="11">D6</strain>
    </source>
</reference>
<proteinExistence type="inferred from homology"/>
<keyword evidence="12" id="KW-1185">Reference proteome</keyword>
<feature type="chain" id="PRO_5040163531" evidence="10">
    <location>
        <begin position="28"/>
        <end position="814"/>
    </location>
</feature>
<keyword evidence="3 8" id="KW-0479">Metal-binding</keyword>
<evidence type="ECO:0000256" key="7">
    <source>
        <dbReference type="PIRSR" id="PIRSR601577-1"/>
    </source>
</evidence>
<dbReference type="GO" id="GO:0016020">
    <property type="term" value="C:membrane"/>
    <property type="evidence" value="ECO:0007669"/>
    <property type="project" value="InterPro"/>
</dbReference>
<comment type="similarity">
    <text evidence="1">Belongs to the peptidase M8 family.</text>
</comment>
<feature type="active site" evidence="7">
    <location>
        <position position="357"/>
    </location>
</feature>
<feature type="binding site" evidence="8">
    <location>
        <position position="458"/>
    </location>
    <ligand>
        <name>Zn(2+)</name>
        <dbReference type="ChEBI" id="CHEBI:29105"/>
        <note>catalytic</note>
    </ligand>
</feature>
<feature type="binding site" evidence="8">
    <location>
        <position position="360"/>
    </location>
    <ligand>
        <name>Zn(2+)</name>
        <dbReference type="ChEBI" id="CHEBI:29105"/>
        <note>catalytic</note>
    </ligand>
</feature>
<dbReference type="EMBL" id="CAICTM010000029">
    <property type="protein sequence ID" value="CAB9497966.1"/>
    <property type="molecule type" value="Genomic_DNA"/>
</dbReference>